<gene>
    <name evidence="8" type="ORF">GCM10010096_08300</name>
</gene>
<dbReference type="PANTHER" id="PTHR34597:SF6">
    <property type="entry name" value="BLR6126 PROTEIN"/>
    <property type="match status" value="1"/>
</dbReference>
<dbReference type="AlphaFoldDB" id="A0A8H9IMX6"/>
<accession>A0A8H9IMX6</accession>
<proteinExistence type="predicted"/>
<keyword evidence="2" id="KW-0812">Transmembrane</keyword>
<dbReference type="GO" id="GO:0046819">
    <property type="term" value="P:protein secretion by the type V secretion system"/>
    <property type="evidence" value="ECO:0007669"/>
    <property type="project" value="TreeGrafter"/>
</dbReference>
<dbReference type="Pfam" id="PF03865">
    <property type="entry name" value="ShlB"/>
    <property type="match status" value="1"/>
</dbReference>
<feature type="domain" description="Haemolysin activator HlyB C-terminal" evidence="6">
    <location>
        <begin position="228"/>
        <end position="544"/>
    </location>
</feature>
<dbReference type="Pfam" id="PF08479">
    <property type="entry name" value="POTRA_2"/>
    <property type="match status" value="1"/>
</dbReference>
<dbReference type="InterPro" id="IPR051544">
    <property type="entry name" value="TPS_OM_transporter"/>
</dbReference>
<evidence type="ECO:0000313" key="8">
    <source>
        <dbReference type="EMBL" id="GHC40218.1"/>
    </source>
</evidence>
<evidence type="ECO:0000259" key="7">
    <source>
        <dbReference type="Pfam" id="PF08479"/>
    </source>
</evidence>
<keyword evidence="3" id="KW-0998">Cell outer membrane</keyword>
<protein>
    <recommendedName>
        <fullName evidence="10">ShlB/FhaC/HecB family hemolysin secretion/activation protein</fullName>
    </recommendedName>
</protein>
<evidence type="ECO:0000259" key="6">
    <source>
        <dbReference type="Pfam" id="PF03865"/>
    </source>
</evidence>
<evidence type="ECO:0000256" key="4">
    <source>
        <dbReference type="SAM" id="MobiDB-lite"/>
    </source>
</evidence>
<feature type="chain" id="PRO_5034553020" description="ShlB/FhaC/HecB family hemolysin secretion/activation protein" evidence="5">
    <location>
        <begin position="41"/>
        <end position="585"/>
    </location>
</feature>
<name>A0A8H9IMX6_9BURK</name>
<dbReference type="Proteomes" id="UP000608923">
    <property type="component" value="Unassembled WGS sequence"/>
</dbReference>
<dbReference type="GO" id="GO:0008320">
    <property type="term" value="F:protein transmembrane transporter activity"/>
    <property type="evidence" value="ECO:0007669"/>
    <property type="project" value="TreeGrafter"/>
</dbReference>
<feature type="signal peptide" evidence="5">
    <location>
        <begin position="1"/>
        <end position="40"/>
    </location>
</feature>
<keyword evidence="1" id="KW-1134">Transmembrane beta strand</keyword>
<keyword evidence="1" id="KW-0472">Membrane</keyword>
<dbReference type="GO" id="GO:0098046">
    <property type="term" value="C:type V protein secretion system complex"/>
    <property type="evidence" value="ECO:0007669"/>
    <property type="project" value="TreeGrafter"/>
</dbReference>
<feature type="region of interest" description="Disordered" evidence="4">
    <location>
        <begin position="45"/>
        <end position="69"/>
    </location>
</feature>
<dbReference type="InterPro" id="IPR013686">
    <property type="entry name" value="Polypept-transport_assoc_ShlB"/>
</dbReference>
<keyword evidence="9" id="KW-1185">Reference proteome</keyword>
<evidence type="ECO:0000256" key="1">
    <source>
        <dbReference type="ARBA" id="ARBA00022452"/>
    </source>
</evidence>
<dbReference type="InterPro" id="IPR005565">
    <property type="entry name" value="Hemolysn_activator_HlyB_C"/>
</dbReference>
<keyword evidence="5" id="KW-0732">Signal</keyword>
<evidence type="ECO:0000256" key="3">
    <source>
        <dbReference type="ARBA" id="ARBA00023237"/>
    </source>
</evidence>
<sequence length="585" mass="64656">MNMNPKHYLPLACLRKKNPSLIASLGLFMGLATVSLNSQADAPLRGNPVDSLPPINAPAPSTRTPSLNIPPAAAQSQLQQQLQLQLVVRTFDVSGSRSVPFEQITAILEPLAGKTVSIAQLINEVNKITALYQQQGYPLSFAILQQQDFSQGHIKVTVVEGHVGSVRIEGDPGRSQARIERIAQAMVDEKPLTQRTLERTMNLLRTVPGLKIDPKLDMPVRTDGASELLINAQHKSFSANASVAEMGSSKQALVQLSANSLTPLGEELKLTAAIPTSSEDVKYISGNLTIPLNGDGLALEIDGYHYRSTPRDEVLESQGWNRKVINERIGAAISYPFILNNQSSLKGTAGFYASRSLDDYTHKTLDNVWIENTTDVRALKAELRYTDASPRQSREINLGAYKGLDAMGARKTLNTYLQRDLESDMDLNFTRWTASIKQNLALPGQFGMSFSASGQYSSNVLPNSEQVSFGAWRHGYGYPQGEMAGDKGVGATLELNRRFTNSSSWLNNIQPYIAYDWARAWYNLDRLNSYNNRSLRSAAIGVRLSNNKHYLFDINVAKPLGDLPVNSDERKLRLNTNFLFFYDGF</sequence>
<dbReference type="EMBL" id="BMZN01000001">
    <property type="protein sequence ID" value="GHC40218.1"/>
    <property type="molecule type" value="Genomic_DNA"/>
</dbReference>
<dbReference type="Gene3D" id="3.10.20.310">
    <property type="entry name" value="membrane protein fhac"/>
    <property type="match status" value="1"/>
</dbReference>
<comment type="caution">
    <text evidence="8">The sequence shown here is derived from an EMBL/GenBank/DDBJ whole genome shotgun (WGS) entry which is preliminary data.</text>
</comment>
<dbReference type="PANTHER" id="PTHR34597">
    <property type="entry name" value="SLR1661 PROTEIN"/>
    <property type="match status" value="1"/>
</dbReference>
<evidence type="ECO:0008006" key="10">
    <source>
        <dbReference type="Google" id="ProtNLM"/>
    </source>
</evidence>
<dbReference type="Gene3D" id="2.40.160.50">
    <property type="entry name" value="membrane protein fhac: a member of the omp85/tpsb transporter family"/>
    <property type="match status" value="1"/>
</dbReference>
<evidence type="ECO:0000313" key="9">
    <source>
        <dbReference type="Proteomes" id="UP000608923"/>
    </source>
</evidence>
<evidence type="ECO:0000256" key="5">
    <source>
        <dbReference type="SAM" id="SignalP"/>
    </source>
</evidence>
<organism evidence="8 9">
    <name type="scientific">Alcaligenes pakistanensis</name>
    <dbReference type="NCBI Taxonomy" id="1482717"/>
    <lineage>
        <taxon>Bacteria</taxon>
        <taxon>Pseudomonadati</taxon>
        <taxon>Pseudomonadota</taxon>
        <taxon>Betaproteobacteria</taxon>
        <taxon>Burkholderiales</taxon>
        <taxon>Alcaligenaceae</taxon>
        <taxon>Alcaligenes</taxon>
    </lineage>
</organism>
<reference evidence="9" key="1">
    <citation type="journal article" date="2019" name="Int. J. Syst. Evol. Microbiol.">
        <title>The Global Catalogue of Microorganisms (GCM) 10K type strain sequencing project: providing services to taxonomists for standard genome sequencing and annotation.</title>
        <authorList>
            <consortium name="The Broad Institute Genomics Platform"/>
            <consortium name="The Broad Institute Genome Sequencing Center for Infectious Disease"/>
            <person name="Wu L."/>
            <person name="Ma J."/>
        </authorList>
    </citation>
    <scope>NUCLEOTIDE SEQUENCE [LARGE SCALE GENOMIC DNA]</scope>
    <source>
        <strain evidence="9">KCTC 42083</strain>
    </source>
</reference>
<feature type="domain" description="Polypeptide-transport-associated ShlB-type" evidence="7">
    <location>
        <begin position="87"/>
        <end position="161"/>
    </location>
</feature>
<evidence type="ECO:0000256" key="2">
    <source>
        <dbReference type="ARBA" id="ARBA00022692"/>
    </source>
</evidence>